<dbReference type="EMBL" id="QLMD01000002">
    <property type="protein sequence ID" value="RAK00758.1"/>
    <property type="molecule type" value="Genomic_DNA"/>
</dbReference>
<keyword evidence="1" id="KW-0812">Transmembrane</keyword>
<dbReference type="PROSITE" id="PS00409">
    <property type="entry name" value="PROKAR_NTER_METHYL"/>
    <property type="match status" value="1"/>
</dbReference>
<dbReference type="RefSeq" id="WP_111568544.1">
    <property type="nucleotide sequence ID" value="NZ_PIPK01000003.1"/>
</dbReference>
<dbReference type="Proteomes" id="UP000287865">
    <property type="component" value="Unassembled WGS sequence"/>
</dbReference>
<evidence type="ECO:0000256" key="1">
    <source>
        <dbReference type="SAM" id="Phobius"/>
    </source>
</evidence>
<dbReference type="AlphaFoldDB" id="A0A327X2X9"/>
<evidence type="ECO:0000313" key="3">
    <source>
        <dbReference type="EMBL" id="RUO27244.1"/>
    </source>
</evidence>
<keyword evidence="1" id="KW-1133">Transmembrane helix</keyword>
<evidence type="ECO:0000313" key="2">
    <source>
        <dbReference type="EMBL" id="RAK00758.1"/>
    </source>
</evidence>
<dbReference type="NCBIfam" id="TIGR02532">
    <property type="entry name" value="IV_pilin_GFxxxE"/>
    <property type="match status" value="1"/>
</dbReference>
<dbReference type="InterPro" id="IPR012902">
    <property type="entry name" value="N_methyl_site"/>
</dbReference>
<reference evidence="2 4" key="2">
    <citation type="submission" date="2018-06" db="EMBL/GenBank/DDBJ databases">
        <title>Genomic Encyclopedia of Type Strains, Phase III (KMG-III): the genomes of soil and plant-associated and newly described type strains.</title>
        <authorList>
            <person name="Whitman W."/>
        </authorList>
    </citation>
    <scope>NUCLEOTIDE SEQUENCE [LARGE SCALE GENOMIC DNA]</scope>
    <source>
        <strain evidence="2 4">CGMCC 1.15366</strain>
    </source>
</reference>
<dbReference type="EMBL" id="PIPK01000003">
    <property type="protein sequence ID" value="RUO27244.1"/>
    <property type="molecule type" value="Genomic_DNA"/>
</dbReference>
<dbReference type="Proteomes" id="UP000249203">
    <property type="component" value="Unassembled WGS sequence"/>
</dbReference>
<evidence type="ECO:0000313" key="4">
    <source>
        <dbReference type="Proteomes" id="UP000249203"/>
    </source>
</evidence>
<evidence type="ECO:0000313" key="5">
    <source>
        <dbReference type="Proteomes" id="UP000287865"/>
    </source>
</evidence>
<accession>A0A327X2X9</accession>
<gene>
    <name evidence="2" type="ORF">B0I24_102183</name>
    <name evidence="3" type="ORF">CWE07_04660</name>
</gene>
<sequence length="88" mass="10079">MIKRRVETTCRAANIHRRAKGFSLLELSAATLVMSVGSLAVFTLFLQWHASLIAAENYQQTLQQAQHARPEPKYQRRFQHLPCELDKG</sequence>
<name>A0A327X2X9_9GAMM</name>
<reference evidence="3 5" key="1">
    <citation type="journal article" date="2018" name="Front. Microbiol.">
        <title>Genome-Based Analysis Reveals the Taxonomy and Diversity of the Family Idiomarinaceae.</title>
        <authorList>
            <person name="Liu Y."/>
            <person name="Lai Q."/>
            <person name="Shao Z."/>
        </authorList>
    </citation>
    <scope>NUCLEOTIDE SEQUENCE [LARGE SCALE GENOMIC DNA]</scope>
    <source>
        <strain evidence="3 5">CF12-14</strain>
    </source>
</reference>
<organism evidence="2 4">
    <name type="scientific">Aliidiomarina maris</name>
    <dbReference type="NCBI Taxonomy" id="531312"/>
    <lineage>
        <taxon>Bacteria</taxon>
        <taxon>Pseudomonadati</taxon>
        <taxon>Pseudomonadota</taxon>
        <taxon>Gammaproteobacteria</taxon>
        <taxon>Alteromonadales</taxon>
        <taxon>Idiomarinaceae</taxon>
        <taxon>Aliidiomarina</taxon>
    </lineage>
</organism>
<keyword evidence="1" id="KW-0472">Membrane</keyword>
<keyword evidence="5" id="KW-1185">Reference proteome</keyword>
<protein>
    <submittedName>
        <fullName evidence="2">Prepilin-type N-terminal cleavage/methylation domain-containing protein</fullName>
    </submittedName>
</protein>
<feature type="transmembrane region" description="Helical" evidence="1">
    <location>
        <begin position="21"/>
        <end position="46"/>
    </location>
</feature>
<proteinExistence type="predicted"/>
<comment type="caution">
    <text evidence="2">The sequence shown here is derived from an EMBL/GenBank/DDBJ whole genome shotgun (WGS) entry which is preliminary data.</text>
</comment>